<dbReference type="PROSITE" id="PS50206">
    <property type="entry name" value="RHODANESE_3"/>
    <property type="match status" value="1"/>
</dbReference>
<dbReference type="PANTHER" id="PTHR43031:SF1">
    <property type="entry name" value="PYRIDINE NUCLEOTIDE-DISULPHIDE OXIDOREDUCTASE"/>
    <property type="match status" value="1"/>
</dbReference>
<accession>A0ABN1U9E4</accession>
<dbReference type="Gene3D" id="3.40.250.10">
    <property type="entry name" value="Rhodanese-like domain"/>
    <property type="match status" value="1"/>
</dbReference>
<dbReference type="Pfam" id="PF00581">
    <property type="entry name" value="Rhodanese"/>
    <property type="match status" value="1"/>
</dbReference>
<evidence type="ECO:0000313" key="3">
    <source>
        <dbReference type="Proteomes" id="UP001499979"/>
    </source>
</evidence>
<gene>
    <name evidence="2" type="ORF">GCM10009606_08090</name>
</gene>
<reference evidence="2 3" key="1">
    <citation type="journal article" date="2019" name="Int. J. Syst. Evol. Microbiol.">
        <title>The Global Catalogue of Microorganisms (GCM) 10K type strain sequencing project: providing services to taxonomists for standard genome sequencing and annotation.</title>
        <authorList>
            <consortium name="The Broad Institute Genomics Platform"/>
            <consortium name="The Broad Institute Genome Sequencing Center for Infectious Disease"/>
            <person name="Wu L."/>
            <person name="Ma J."/>
        </authorList>
    </citation>
    <scope>NUCLEOTIDE SEQUENCE [LARGE SCALE GENOMIC DNA]</scope>
    <source>
        <strain evidence="2 3">JCM 11813</strain>
    </source>
</reference>
<dbReference type="Proteomes" id="UP001499979">
    <property type="component" value="Unassembled WGS sequence"/>
</dbReference>
<dbReference type="CDD" id="cd00158">
    <property type="entry name" value="RHOD"/>
    <property type="match status" value="1"/>
</dbReference>
<dbReference type="SUPFAM" id="SSF52821">
    <property type="entry name" value="Rhodanese/Cell cycle control phosphatase"/>
    <property type="match status" value="1"/>
</dbReference>
<evidence type="ECO:0000259" key="1">
    <source>
        <dbReference type="PROSITE" id="PS50206"/>
    </source>
</evidence>
<feature type="domain" description="Rhodanese" evidence="1">
    <location>
        <begin position="2"/>
        <end position="70"/>
    </location>
</feature>
<evidence type="ECO:0000313" key="2">
    <source>
        <dbReference type="EMBL" id="GAA1130490.1"/>
    </source>
</evidence>
<dbReference type="EMBL" id="BAAAJE010000002">
    <property type="protein sequence ID" value="GAA1130490.1"/>
    <property type="molecule type" value="Genomic_DNA"/>
</dbReference>
<dbReference type="InterPro" id="IPR036873">
    <property type="entry name" value="Rhodanese-like_dom_sf"/>
</dbReference>
<dbReference type="InterPro" id="IPR001763">
    <property type="entry name" value="Rhodanese-like_dom"/>
</dbReference>
<dbReference type="InterPro" id="IPR050229">
    <property type="entry name" value="GlpE_sulfurtransferase"/>
</dbReference>
<dbReference type="PANTHER" id="PTHR43031">
    <property type="entry name" value="FAD-DEPENDENT OXIDOREDUCTASE"/>
    <property type="match status" value="1"/>
</dbReference>
<organism evidence="2 3">
    <name type="scientific">Nocardioides aquiterrae</name>
    <dbReference type="NCBI Taxonomy" id="203799"/>
    <lineage>
        <taxon>Bacteria</taxon>
        <taxon>Bacillati</taxon>
        <taxon>Actinomycetota</taxon>
        <taxon>Actinomycetes</taxon>
        <taxon>Propionibacteriales</taxon>
        <taxon>Nocardioidaceae</taxon>
        <taxon>Nocardioides</taxon>
    </lineage>
</organism>
<name>A0ABN1U9E4_9ACTN</name>
<sequence length="72" mass="7323">MHVPGAVLIPMGQLTARMGELDKTAPVYVVCATGNRSSAMTDLLRAAGFEAYSVSGGTQAWVASGRAVGVGL</sequence>
<protein>
    <recommendedName>
        <fullName evidence="1">Rhodanese domain-containing protein</fullName>
    </recommendedName>
</protein>
<comment type="caution">
    <text evidence="2">The sequence shown here is derived from an EMBL/GenBank/DDBJ whole genome shotgun (WGS) entry which is preliminary data.</text>
</comment>
<keyword evidence="3" id="KW-1185">Reference proteome</keyword>
<proteinExistence type="predicted"/>